<accession>A0A126Q0N2</accession>
<sequence length="282" mass="32502">MEVINKILDDYTDYCHQKLTEEFGTFSLGTYDPIYLYQRYKCRIIDKRPRIALEASGLSVPQIYQSAYQEIISDIENGSDLKKYQSRNLKKLDYDDDMLSHWGIQHFHLGQIIEDDGYVKRSGDLLFIHFAETNAHILGFFNHGAWVDLEIIEILHENWPQELAVFRSESNTTHLTESDYKALRKKNANANVTVQDGKEYLNPGMGVTANGAPFCAVLNSDKMIFMFNRAFELIRENIVLILESDHEQRTSETITIGIEIVDSTRSVAYHIKETGFKFTLPS</sequence>
<dbReference type="Proteomes" id="UP000063991">
    <property type="component" value="Chromosome"/>
</dbReference>
<dbReference type="RefSeq" id="WP_061095276.1">
    <property type="nucleotide sequence ID" value="NZ_CP014323.1"/>
</dbReference>
<proteinExistence type="predicted"/>
<dbReference type="OrthoDB" id="9135240at2"/>
<protein>
    <submittedName>
        <fullName evidence="1">Uncharacterized protein</fullName>
    </submittedName>
</protein>
<dbReference type="EMBL" id="CP014323">
    <property type="protein sequence ID" value="AMJ98802.1"/>
    <property type="molecule type" value="Genomic_DNA"/>
</dbReference>
<evidence type="ECO:0000313" key="1">
    <source>
        <dbReference type="EMBL" id="AMJ98802.1"/>
    </source>
</evidence>
<reference evidence="1 2" key="1">
    <citation type="submission" date="2015-12" db="EMBL/GenBank/DDBJ databases">
        <authorList>
            <person name="Shamseldin A."/>
            <person name="Moawad H."/>
            <person name="Abd El-Rahim W.M."/>
            <person name="Sadowsky M.J."/>
        </authorList>
    </citation>
    <scope>NUCLEOTIDE SEQUENCE [LARGE SCALE GENOMIC DNA]</scope>
    <source>
        <strain evidence="1 2">D7</strain>
    </source>
</reference>
<gene>
    <name evidence="1" type="ORF">AVL55_11865</name>
</gene>
<dbReference type="AlphaFoldDB" id="A0A126Q0N2"/>
<name>A0A126Q0N2_ALTMA</name>
<evidence type="ECO:0000313" key="2">
    <source>
        <dbReference type="Proteomes" id="UP000063991"/>
    </source>
</evidence>
<organism evidence="1 2">
    <name type="scientific">Alteromonas macleodii</name>
    <name type="common">Pseudoalteromonas macleodii</name>
    <dbReference type="NCBI Taxonomy" id="28108"/>
    <lineage>
        <taxon>Bacteria</taxon>
        <taxon>Pseudomonadati</taxon>
        <taxon>Pseudomonadota</taxon>
        <taxon>Gammaproteobacteria</taxon>
        <taxon>Alteromonadales</taxon>
        <taxon>Alteromonadaceae</taxon>
        <taxon>Alteromonas/Salinimonas group</taxon>
        <taxon>Alteromonas</taxon>
    </lineage>
</organism>